<evidence type="ECO:0000313" key="1">
    <source>
        <dbReference type="EMBL" id="MBX25208.1"/>
    </source>
</evidence>
<dbReference type="EMBL" id="GGEC01044724">
    <property type="protein sequence ID" value="MBX25208.1"/>
    <property type="molecule type" value="Transcribed_RNA"/>
</dbReference>
<reference evidence="1" key="1">
    <citation type="submission" date="2018-02" db="EMBL/GenBank/DDBJ databases">
        <title>Rhizophora mucronata_Transcriptome.</title>
        <authorList>
            <person name="Meera S.P."/>
            <person name="Sreeshan A."/>
            <person name="Augustine A."/>
        </authorList>
    </citation>
    <scope>NUCLEOTIDE SEQUENCE</scope>
    <source>
        <tissue evidence="1">Leaf</tissue>
    </source>
</reference>
<proteinExistence type="predicted"/>
<sequence length="128" mass="15036">MILPYMKFVLLKNMSYYKKQCDEREREDQMVQKEGRLCNHLKQRNNTSFLCLHECMLLCMCSDVQGQKPGLAGGAEGDERRRYIVKLNEKAKGKKERLIKHTHNITFQIQKKSCFNLSKILKLTIPIT</sequence>
<protein>
    <submittedName>
        <fullName evidence="1">Uncharacterized protein</fullName>
    </submittedName>
</protein>
<name>A0A2P2M4R1_RHIMU</name>
<accession>A0A2P2M4R1</accession>
<organism evidence="1">
    <name type="scientific">Rhizophora mucronata</name>
    <name type="common">Asiatic mangrove</name>
    <dbReference type="NCBI Taxonomy" id="61149"/>
    <lineage>
        <taxon>Eukaryota</taxon>
        <taxon>Viridiplantae</taxon>
        <taxon>Streptophyta</taxon>
        <taxon>Embryophyta</taxon>
        <taxon>Tracheophyta</taxon>
        <taxon>Spermatophyta</taxon>
        <taxon>Magnoliopsida</taxon>
        <taxon>eudicotyledons</taxon>
        <taxon>Gunneridae</taxon>
        <taxon>Pentapetalae</taxon>
        <taxon>rosids</taxon>
        <taxon>fabids</taxon>
        <taxon>Malpighiales</taxon>
        <taxon>Rhizophoraceae</taxon>
        <taxon>Rhizophora</taxon>
    </lineage>
</organism>
<dbReference type="AlphaFoldDB" id="A0A2P2M4R1"/>